<dbReference type="EMBL" id="KK914309">
    <property type="protein sequence ID" value="KDP42239.1"/>
    <property type="molecule type" value="Genomic_DNA"/>
</dbReference>
<reference evidence="1 2" key="1">
    <citation type="journal article" date="2014" name="PLoS ONE">
        <title>Global Analysis of Gene Expression Profiles in Physic Nut (Jatropha curcas L.) Seedlings Exposed to Salt Stress.</title>
        <authorList>
            <person name="Zhang L."/>
            <person name="Zhang C."/>
            <person name="Wu P."/>
            <person name="Chen Y."/>
            <person name="Li M."/>
            <person name="Jiang H."/>
            <person name="Wu G."/>
        </authorList>
    </citation>
    <scope>NUCLEOTIDE SEQUENCE [LARGE SCALE GENOMIC DNA]</scope>
    <source>
        <strain evidence="2">cv. GZQX0401</strain>
        <tissue evidence="1">Young leaves</tissue>
    </source>
</reference>
<dbReference type="Proteomes" id="UP000027138">
    <property type="component" value="Unassembled WGS sequence"/>
</dbReference>
<dbReference type="AlphaFoldDB" id="A0A067LDW3"/>
<proteinExistence type="predicted"/>
<accession>A0A067LDW3</accession>
<evidence type="ECO:0000313" key="2">
    <source>
        <dbReference type="Proteomes" id="UP000027138"/>
    </source>
</evidence>
<evidence type="ECO:0008006" key="3">
    <source>
        <dbReference type="Google" id="ProtNLM"/>
    </source>
</evidence>
<gene>
    <name evidence="1" type="ORF">JCGZ_02969</name>
</gene>
<protein>
    <recommendedName>
        <fullName evidence="3">RNase H type-1 domain-containing protein</fullName>
    </recommendedName>
</protein>
<evidence type="ECO:0000313" key="1">
    <source>
        <dbReference type="EMBL" id="KDP42239.1"/>
    </source>
</evidence>
<sequence length="164" mass="17854">MLPNDVLFGAYDCLREWRSAQPGSVSRPVHGQYGASRDVRLVRMVHRIADGSMGSWVNGRKNSSDEWNGFGDATLFSNLQISGFGFVIEDQEGGFCKAVSGLFHGLGSASLTEALALREALVWDEDNMPAARSFFTDSQIVCSALGSCLDDLSEFDCVIKDCCL</sequence>
<organism evidence="1 2">
    <name type="scientific">Jatropha curcas</name>
    <name type="common">Barbados nut</name>
    <dbReference type="NCBI Taxonomy" id="180498"/>
    <lineage>
        <taxon>Eukaryota</taxon>
        <taxon>Viridiplantae</taxon>
        <taxon>Streptophyta</taxon>
        <taxon>Embryophyta</taxon>
        <taxon>Tracheophyta</taxon>
        <taxon>Spermatophyta</taxon>
        <taxon>Magnoliopsida</taxon>
        <taxon>eudicotyledons</taxon>
        <taxon>Gunneridae</taxon>
        <taxon>Pentapetalae</taxon>
        <taxon>rosids</taxon>
        <taxon>fabids</taxon>
        <taxon>Malpighiales</taxon>
        <taxon>Euphorbiaceae</taxon>
        <taxon>Crotonoideae</taxon>
        <taxon>Jatropheae</taxon>
        <taxon>Jatropha</taxon>
    </lineage>
</organism>
<name>A0A067LDW3_JATCU</name>
<keyword evidence="2" id="KW-1185">Reference proteome</keyword>